<accession>A0A926DRS2</accession>
<comment type="caution">
    <text evidence="1">The sequence shown here is derived from an EMBL/GenBank/DDBJ whole genome shotgun (WGS) entry which is preliminary data.</text>
</comment>
<dbReference type="RefSeq" id="WP_177718986.1">
    <property type="nucleotide sequence ID" value="NZ_JACRSQ010000001.1"/>
</dbReference>
<sequence length="114" mass="13685">MNTRHEVIAFCLTLPDSYEDYPFHDANWTVMRYRKNNKGFAFVYKRDGRIWINVKCSPDWAEVWRRTFPAVMPAYHMNKQHWNSIILDGSMDDQDVQTMIAESYRLISQNKHHS</sequence>
<dbReference type="PANTHER" id="PTHR35145">
    <property type="entry name" value="CYTOPLASMIC PROTEIN-RELATED"/>
    <property type="match status" value="1"/>
</dbReference>
<organism evidence="1 2">
    <name type="scientific">Bianquea renquensis</name>
    <dbReference type="NCBI Taxonomy" id="2763661"/>
    <lineage>
        <taxon>Bacteria</taxon>
        <taxon>Bacillati</taxon>
        <taxon>Bacillota</taxon>
        <taxon>Clostridia</taxon>
        <taxon>Eubacteriales</taxon>
        <taxon>Bianqueaceae</taxon>
        <taxon>Bianquea</taxon>
    </lineage>
</organism>
<dbReference type="InterPro" id="IPR058532">
    <property type="entry name" value="YjbR/MT2646/Rv2570-like"/>
</dbReference>
<dbReference type="Pfam" id="PF04237">
    <property type="entry name" value="YjbR"/>
    <property type="match status" value="1"/>
</dbReference>
<dbReference type="EMBL" id="JACRSQ010000001">
    <property type="protein sequence ID" value="MBC8542114.1"/>
    <property type="molecule type" value="Genomic_DNA"/>
</dbReference>
<keyword evidence="1" id="KW-0238">DNA-binding</keyword>
<gene>
    <name evidence="1" type="ORF">H8730_00935</name>
</gene>
<protein>
    <submittedName>
        <fullName evidence="1">MmcQ/YjbR family DNA-binding protein</fullName>
    </submittedName>
</protein>
<keyword evidence="2" id="KW-1185">Reference proteome</keyword>
<reference evidence="1" key="1">
    <citation type="submission" date="2020-08" db="EMBL/GenBank/DDBJ databases">
        <title>Genome public.</title>
        <authorList>
            <person name="Liu C."/>
            <person name="Sun Q."/>
        </authorList>
    </citation>
    <scope>NUCLEOTIDE SEQUENCE</scope>
    <source>
        <strain evidence="1">NSJ-32</strain>
    </source>
</reference>
<name>A0A926DRS2_9FIRM</name>
<proteinExistence type="predicted"/>
<dbReference type="AlphaFoldDB" id="A0A926DRS2"/>
<dbReference type="SUPFAM" id="SSF142906">
    <property type="entry name" value="YjbR-like"/>
    <property type="match status" value="1"/>
</dbReference>
<dbReference type="PANTHER" id="PTHR35145:SF1">
    <property type="entry name" value="CYTOPLASMIC PROTEIN"/>
    <property type="match status" value="1"/>
</dbReference>
<dbReference type="Proteomes" id="UP000657006">
    <property type="component" value="Unassembled WGS sequence"/>
</dbReference>
<evidence type="ECO:0000313" key="2">
    <source>
        <dbReference type="Proteomes" id="UP000657006"/>
    </source>
</evidence>
<dbReference type="InterPro" id="IPR007351">
    <property type="entry name" value="YjbR"/>
</dbReference>
<dbReference type="Gene3D" id="3.90.1150.30">
    <property type="match status" value="1"/>
</dbReference>
<dbReference type="GO" id="GO:0003677">
    <property type="term" value="F:DNA binding"/>
    <property type="evidence" value="ECO:0007669"/>
    <property type="project" value="UniProtKB-KW"/>
</dbReference>
<dbReference type="InterPro" id="IPR038056">
    <property type="entry name" value="YjbR-like_sf"/>
</dbReference>
<evidence type="ECO:0000313" key="1">
    <source>
        <dbReference type="EMBL" id="MBC8542114.1"/>
    </source>
</evidence>